<feature type="chain" id="PRO_5002111056" description="Tetratricopeptide repeat" evidence="2">
    <location>
        <begin position="26"/>
        <end position="391"/>
    </location>
</feature>
<evidence type="ECO:0000256" key="2">
    <source>
        <dbReference type="SAM" id="SignalP"/>
    </source>
</evidence>
<dbReference type="EMBL" id="CBXV010000008">
    <property type="protein sequence ID" value="CDM66375.1"/>
    <property type="molecule type" value="Genomic_DNA"/>
</dbReference>
<feature type="compositionally biased region" description="Pro residues" evidence="1">
    <location>
        <begin position="327"/>
        <end position="342"/>
    </location>
</feature>
<evidence type="ECO:0008006" key="5">
    <source>
        <dbReference type="Google" id="ProtNLM"/>
    </source>
</evidence>
<organism evidence="3 4">
    <name type="scientific">Pyrinomonas methylaliphatogenes</name>
    <dbReference type="NCBI Taxonomy" id="454194"/>
    <lineage>
        <taxon>Bacteria</taxon>
        <taxon>Pseudomonadati</taxon>
        <taxon>Acidobacteriota</taxon>
        <taxon>Blastocatellia</taxon>
        <taxon>Blastocatellales</taxon>
        <taxon>Pyrinomonadaceae</taxon>
        <taxon>Pyrinomonas</taxon>
    </lineage>
</organism>
<dbReference type="STRING" id="454194.PYK22_02404"/>
<protein>
    <recommendedName>
        <fullName evidence="5">Tetratricopeptide repeat</fullName>
    </recommendedName>
</protein>
<feature type="compositionally biased region" description="Low complexity" evidence="1">
    <location>
        <begin position="343"/>
        <end position="377"/>
    </location>
</feature>
<reference evidence="3 4" key="1">
    <citation type="submission" date="2013-12" db="EMBL/GenBank/DDBJ databases">
        <authorList>
            <person name="Stott M."/>
        </authorList>
    </citation>
    <scope>NUCLEOTIDE SEQUENCE [LARGE SCALE GENOMIC DNA]</scope>
    <source>
        <strain evidence="3 4">K22</strain>
    </source>
</reference>
<accession>A0A0B6X1X5</accession>
<name>A0A0B6X1X5_9BACT</name>
<evidence type="ECO:0000313" key="4">
    <source>
        <dbReference type="Proteomes" id="UP000031518"/>
    </source>
</evidence>
<dbReference type="RefSeq" id="WP_041977597.1">
    <property type="nucleotide sequence ID" value="NZ_CBXV010000008.1"/>
</dbReference>
<feature type="region of interest" description="Disordered" evidence="1">
    <location>
        <begin position="323"/>
        <end position="391"/>
    </location>
</feature>
<sequence length="391" mass="42923" precursor="true">MKNSIKTFALAVLLAVLALSTPAQESSGSQQAPSGKCTEEFKQQTYNRFTSNLKTNQQVAYEAGKEYLSCFGNENDQYVNYIRRFVTAYEQATQKAELRSRFQQLYQQQKYAEAFPLGKQILAEEPDNLSVMIATAWSGLGAVTAGQDAIIPDAAAIARKTLQEIEAGKAPQGATNFNKDETLGWLNYALGIYAVKQNNPREALNYLYKAAQYEGFAKKDPQTYALLALAYQQAYYEPMAKEYRDKYQGQPESPEQQAALAQLNQVIDRIIDAYARAIAYANASGEARYQQRKVEWTNQLTAFYKFRNNDSTTGLDQLIASVTTKPLPSPTIPTPAPTPTPTSQPSGGTTGASPAAANPAAQQSVPASASPKPQSSPIKQPMMRKMASNRS</sequence>
<reference evidence="3 4" key="2">
    <citation type="submission" date="2015-01" db="EMBL/GenBank/DDBJ databases">
        <title>Complete genome sequence of Pyrinomonas methylaliphatogenes type strain K22T.</title>
        <authorList>
            <person name="Lee K.C.Y."/>
            <person name="Power J.F."/>
            <person name="Dunfield P.F."/>
            <person name="Morgan X.C."/>
            <person name="Huttenhower C."/>
            <person name="Stott M.B."/>
        </authorList>
    </citation>
    <scope>NUCLEOTIDE SEQUENCE [LARGE SCALE GENOMIC DNA]</scope>
    <source>
        <strain evidence="3 4">K22</strain>
    </source>
</reference>
<dbReference type="Proteomes" id="UP000031518">
    <property type="component" value="Unassembled WGS sequence"/>
</dbReference>
<keyword evidence="2" id="KW-0732">Signal</keyword>
<keyword evidence="4" id="KW-1185">Reference proteome</keyword>
<proteinExistence type="predicted"/>
<dbReference type="AlphaFoldDB" id="A0A0B6X1X5"/>
<evidence type="ECO:0000256" key="1">
    <source>
        <dbReference type="SAM" id="MobiDB-lite"/>
    </source>
</evidence>
<feature type="signal peptide" evidence="2">
    <location>
        <begin position="1"/>
        <end position="25"/>
    </location>
</feature>
<gene>
    <name evidence="3" type="ORF">PYK22_02404</name>
</gene>
<evidence type="ECO:0000313" key="3">
    <source>
        <dbReference type="EMBL" id="CDM66375.1"/>
    </source>
</evidence>